<evidence type="ECO:0000256" key="2">
    <source>
        <dbReference type="ARBA" id="ARBA00022670"/>
    </source>
</evidence>
<dbReference type="STRING" id="765915.A0A1Y2HGZ4"/>
<name>A0A1Y2HGZ4_9FUNG</name>
<dbReference type="PRINTS" id="PR00723">
    <property type="entry name" value="SUBTILISIN"/>
</dbReference>
<protein>
    <submittedName>
        <fullName evidence="7">Peptidase S8/S53 domain-containing protein</fullName>
    </submittedName>
</protein>
<dbReference type="InterPro" id="IPR036852">
    <property type="entry name" value="Peptidase_S8/S53_dom_sf"/>
</dbReference>
<dbReference type="PANTHER" id="PTHR43806:SF11">
    <property type="entry name" value="CEREVISIN-RELATED"/>
    <property type="match status" value="1"/>
</dbReference>
<dbReference type="InterPro" id="IPR022398">
    <property type="entry name" value="Peptidase_S8_His-AS"/>
</dbReference>
<evidence type="ECO:0000259" key="6">
    <source>
        <dbReference type="Pfam" id="PF00082"/>
    </source>
</evidence>
<comment type="caution">
    <text evidence="5">Lacks conserved residue(s) required for the propagation of feature annotation.</text>
</comment>
<dbReference type="InterPro" id="IPR000209">
    <property type="entry name" value="Peptidase_S8/S53_dom"/>
</dbReference>
<accession>A0A1Y2HGZ4</accession>
<dbReference type="Proteomes" id="UP000193411">
    <property type="component" value="Unassembled WGS sequence"/>
</dbReference>
<evidence type="ECO:0000256" key="5">
    <source>
        <dbReference type="PROSITE-ProRule" id="PRU01240"/>
    </source>
</evidence>
<sequence length="146" mass="15634">PGVKKIWPVVQYDVPTRPGLFALDSQPAIPQFAHNLTGVFDLQQKFPEMIGKDILVGVVDSGIDWKHPAFAVPGQKCETFKGPGCRVVKGWDFTGDDSVSGKFQPDADPMDCNGHGTHVAGIIGGNDNKIRGVAPGVLFGAYRVFG</sequence>
<proteinExistence type="inferred from homology"/>
<dbReference type="PROSITE" id="PS00137">
    <property type="entry name" value="SUBTILASE_HIS"/>
    <property type="match status" value="1"/>
</dbReference>
<dbReference type="EMBL" id="MCFL01000038">
    <property type="protein sequence ID" value="ORZ33151.1"/>
    <property type="molecule type" value="Genomic_DNA"/>
</dbReference>
<dbReference type="GO" id="GO:0004252">
    <property type="term" value="F:serine-type endopeptidase activity"/>
    <property type="evidence" value="ECO:0007669"/>
    <property type="project" value="InterPro"/>
</dbReference>
<evidence type="ECO:0000313" key="7">
    <source>
        <dbReference type="EMBL" id="ORZ33151.1"/>
    </source>
</evidence>
<dbReference type="GO" id="GO:0006508">
    <property type="term" value="P:proteolysis"/>
    <property type="evidence" value="ECO:0007669"/>
    <property type="project" value="UniProtKB-KW"/>
</dbReference>
<comment type="similarity">
    <text evidence="1 5">Belongs to the peptidase S8 family.</text>
</comment>
<reference evidence="7 8" key="1">
    <citation type="submission" date="2016-07" db="EMBL/GenBank/DDBJ databases">
        <title>Pervasive Adenine N6-methylation of Active Genes in Fungi.</title>
        <authorList>
            <consortium name="DOE Joint Genome Institute"/>
            <person name="Mondo S.J."/>
            <person name="Dannebaum R.O."/>
            <person name="Kuo R.C."/>
            <person name="Labutti K."/>
            <person name="Haridas S."/>
            <person name="Kuo A."/>
            <person name="Salamov A."/>
            <person name="Ahrendt S.R."/>
            <person name="Lipzen A."/>
            <person name="Sullivan W."/>
            <person name="Andreopoulos W.B."/>
            <person name="Clum A."/>
            <person name="Lindquist E."/>
            <person name="Daum C."/>
            <person name="Ramamoorthy G.K."/>
            <person name="Gryganskyi A."/>
            <person name="Culley D."/>
            <person name="Magnuson J.K."/>
            <person name="James T.Y."/>
            <person name="O'Malley M.A."/>
            <person name="Stajich J.E."/>
            <person name="Spatafora J.W."/>
            <person name="Visel A."/>
            <person name="Grigoriev I.V."/>
        </authorList>
    </citation>
    <scope>NUCLEOTIDE SEQUENCE [LARGE SCALE GENOMIC DNA]</scope>
    <source>
        <strain evidence="7 8">PL171</strain>
    </source>
</reference>
<dbReference type="InterPro" id="IPR023827">
    <property type="entry name" value="Peptidase_S8_Asp-AS"/>
</dbReference>
<comment type="caution">
    <text evidence="7">The sequence shown here is derived from an EMBL/GenBank/DDBJ whole genome shotgun (WGS) entry which is preliminary data.</text>
</comment>
<dbReference type="PANTHER" id="PTHR43806">
    <property type="entry name" value="PEPTIDASE S8"/>
    <property type="match status" value="1"/>
</dbReference>
<gene>
    <name evidence="7" type="ORF">BCR44DRAFT_1380739</name>
</gene>
<feature type="non-terminal residue" evidence="7">
    <location>
        <position position="1"/>
    </location>
</feature>
<dbReference type="InterPro" id="IPR015500">
    <property type="entry name" value="Peptidase_S8_subtilisin-rel"/>
</dbReference>
<keyword evidence="2" id="KW-0645">Protease</keyword>
<dbReference type="SUPFAM" id="SSF52743">
    <property type="entry name" value="Subtilisin-like"/>
    <property type="match status" value="1"/>
</dbReference>
<evidence type="ECO:0000256" key="3">
    <source>
        <dbReference type="ARBA" id="ARBA00022801"/>
    </source>
</evidence>
<evidence type="ECO:0000256" key="4">
    <source>
        <dbReference type="ARBA" id="ARBA00022825"/>
    </source>
</evidence>
<organism evidence="7 8">
    <name type="scientific">Catenaria anguillulae PL171</name>
    <dbReference type="NCBI Taxonomy" id="765915"/>
    <lineage>
        <taxon>Eukaryota</taxon>
        <taxon>Fungi</taxon>
        <taxon>Fungi incertae sedis</taxon>
        <taxon>Blastocladiomycota</taxon>
        <taxon>Blastocladiomycetes</taxon>
        <taxon>Blastocladiales</taxon>
        <taxon>Catenariaceae</taxon>
        <taxon>Catenaria</taxon>
    </lineage>
</organism>
<feature type="non-terminal residue" evidence="7">
    <location>
        <position position="146"/>
    </location>
</feature>
<keyword evidence="4" id="KW-0720">Serine protease</keyword>
<keyword evidence="8" id="KW-1185">Reference proteome</keyword>
<dbReference type="InterPro" id="IPR050131">
    <property type="entry name" value="Peptidase_S8_subtilisin-like"/>
</dbReference>
<dbReference type="OrthoDB" id="206201at2759"/>
<evidence type="ECO:0000256" key="1">
    <source>
        <dbReference type="ARBA" id="ARBA00011073"/>
    </source>
</evidence>
<keyword evidence="3" id="KW-0378">Hydrolase</keyword>
<feature type="domain" description="Peptidase S8/S53" evidence="6">
    <location>
        <begin position="51"/>
        <end position="145"/>
    </location>
</feature>
<dbReference type="PROSITE" id="PS00136">
    <property type="entry name" value="SUBTILASE_ASP"/>
    <property type="match status" value="1"/>
</dbReference>
<dbReference type="AlphaFoldDB" id="A0A1Y2HGZ4"/>
<dbReference type="Gene3D" id="3.40.50.200">
    <property type="entry name" value="Peptidase S8/S53 domain"/>
    <property type="match status" value="1"/>
</dbReference>
<dbReference type="PROSITE" id="PS51892">
    <property type="entry name" value="SUBTILASE"/>
    <property type="match status" value="1"/>
</dbReference>
<evidence type="ECO:0000313" key="8">
    <source>
        <dbReference type="Proteomes" id="UP000193411"/>
    </source>
</evidence>
<dbReference type="Pfam" id="PF00082">
    <property type="entry name" value="Peptidase_S8"/>
    <property type="match status" value="1"/>
</dbReference>